<dbReference type="GO" id="GO:0004525">
    <property type="term" value="F:ribonuclease III activity"/>
    <property type="evidence" value="ECO:0007669"/>
    <property type="project" value="UniProtKB-UniRule"/>
</dbReference>
<dbReference type="NCBIfam" id="TIGR02191">
    <property type="entry name" value="RNaseIII"/>
    <property type="match status" value="1"/>
</dbReference>
<evidence type="ECO:0000256" key="11">
    <source>
        <dbReference type="ARBA" id="ARBA00022759"/>
    </source>
</evidence>
<dbReference type="GO" id="GO:0006397">
    <property type="term" value="P:mRNA processing"/>
    <property type="evidence" value="ECO:0007669"/>
    <property type="project" value="UniProtKB-UniRule"/>
</dbReference>
<evidence type="ECO:0000256" key="14">
    <source>
        <dbReference type="ARBA" id="ARBA00022884"/>
    </source>
</evidence>
<dbReference type="HAMAP" id="MF_00104">
    <property type="entry name" value="RNase_III"/>
    <property type="match status" value="1"/>
</dbReference>
<dbReference type="GO" id="GO:0046872">
    <property type="term" value="F:metal ion binding"/>
    <property type="evidence" value="ECO:0007669"/>
    <property type="project" value="UniProtKB-KW"/>
</dbReference>
<dbReference type="GO" id="GO:0003725">
    <property type="term" value="F:double-stranded RNA binding"/>
    <property type="evidence" value="ECO:0007669"/>
    <property type="project" value="TreeGrafter"/>
</dbReference>
<dbReference type="CDD" id="cd10845">
    <property type="entry name" value="DSRM_RNAse_III_family"/>
    <property type="match status" value="1"/>
</dbReference>
<dbReference type="EC" id="3.1.26.3" evidence="15"/>
<keyword evidence="8 15" id="KW-0819">tRNA processing</keyword>
<evidence type="ECO:0000256" key="4">
    <source>
        <dbReference type="ARBA" id="ARBA00011738"/>
    </source>
</evidence>
<evidence type="ECO:0000313" key="19">
    <source>
        <dbReference type="Proteomes" id="UP001144372"/>
    </source>
</evidence>
<evidence type="ECO:0000256" key="3">
    <source>
        <dbReference type="ARBA" id="ARBA00010183"/>
    </source>
</evidence>
<feature type="active site" evidence="15">
    <location>
        <position position="116"/>
    </location>
</feature>
<keyword evidence="5 15" id="KW-0963">Cytoplasm</keyword>
<accession>A0A9W6FTF1</accession>
<dbReference type="Gene3D" id="1.10.1520.10">
    <property type="entry name" value="Ribonuclease III domain"/>
    <property type="match status" value="1"/>
</dbReference>
<evidence type="ECO:0000259" key="16">
    <source>
        <dbReference type="PROSITE" id="PS50137"/>
    </source>
</evidence>
<dbReference type="EMBL" id="BSDR01000001">
    <property type="protein sequence ID" value="GLI33740.1"/>
    <property type="molecule type" value="Genomic_DNA"/>
</dbReference>
<comment type="subunit">
    <text evidence="4 15">Homodimer.</text>
</comment>
<feature type="binding site" evidence="15">
    <location>
        <position position="116"/>
    </location>
    <ligand>
        <name>Mg(2+)</name>
        <dbReference type="ChEBI" id="CHEBI:18420"/>
    </ligand>
</feature>
<dbReference type="FunFam" id="3.30.160.20:FF:000003">
    <property type="entry name" value="Ribonuclease 3"/>
    <property type="match status" value="1"/>
</dbReference>
<comment type="function">
    <text evidence="15">Digests double-stranded RNA. Involved in the processing of primary rRNA transcript to yield the immediate precursors to the large and small rRNAs (23S and 16S). Processes some mRNAs, and tRNAs when they are encoded in the rRNA operon. Processes pre-crRNA and tracrRNA of type II CRISPR loci if present in the organism.</text>
</comment>
<feature type="domain" description="RNase III" evidence="17">
    <location>
        <begin position="1"/>
        <end position="127"/>
    </location>
</feature>
<dbReference type="GO" id="GO:0042802">
    <property type="term" value="F:identical protein binding"/>
    <property type="evidence" value="ECO:0007669"/>
    <property type="project" value="UniProtKB-ARBA"/>
</dbReference>
<evidence type="ECO:0000256" key="9">
    <source>
        <dbReference type="ARBA" id="ARBA00022722"/>
    </source>
</evidence>
<keyword evidence="13 15" id="KW-0460">Magnesium</keyword>
<keyword evidence="14 15" id="KW-0694">RNA-binding</keyword>
<organism evidence="18 19">
    <name type="scientific">Desulforhabdus amnigena</name>
    <dbReference type="NCBI Taxonomy" id="40218"/>
    <lineage>
        <taxon>Bacteria</taxon>
        <taxon>Pseudomonadati</taxon>
        <taxon>Thermodesulfobacteriota</taxon>
        <taxon>Syntrophobacteria</taxon>
        <taxon>Syntrophobacterales</taxon>
        <taxon>Syntrophobacteraceae</taxon>
        <taxon>Desulforhabdus</taxon>
    </lineage>
</organism>
<dbReference type="GO" id="GO:0008033">
    <property type="term" value="P:tRNA processing"/>
    <property type="evidence" value="ECO:0007669"/>
    <property type="project" value="UniProtKB-KW"/>
</dbReference>
<keyword evidence="19" id="KW-1185">Reference proteome</keyword>
<dbReference type="PROSITE" id="PS50142">
    <property type="entry name" value="RNASE_3_2"/>
    <property type="match status" value="1"/>
</dbReference>
<dbReference type="FunFam" id="1.10.1520.10:FF:000001">
    <property type="entry name" value="Ribonuclease 3"/>
    <property type="match status" value="1"/>
</dbReference>
<evidence type="ECO:0000256" key="13">
    <source>
        <dbReference type="ARBA" id="ARBA00022842"/>
    </source>
</evidence>
<dbReference type="SUPFAM" id="SSF54768">
    <property type="entry name" value="dsRNA-binding domain-like"/>
    <property type="match status" value="1"/>
</dbReference>
<dbReference type="GO" id="GO:0010468">
    <property type="term" value="P:regulation of gene expression"/>
    <property type="evidence" value="ECO:0007669"/>
    <property type="project" value="TreeGrafter"/>
</dbReference>
<dbReference type="CDD" id="cd00593">
    <property type="entry name" value="RIBOc"/>
    <property type="match status" value="1"/>
</dbReference>
<evidence type="ECO:0000256" key="15">
    <source>
        <dbReference type="HAMAP-Rule" id="MF_00104"/>
    </source>
</evidence>
<dbReference type="SMART" id="SM00358">
    <property type="entry name" value="DSRM"/>
    <property type="match status" value="1"/>
</dbReference>
<dbReference type="Proteomes" id="UP001144372">
    <property type="component" value="Unassembled WGS sequence"/>
</dbReference>
<dbReference type="SUPFAM" id="SSF69065">
    <property type="entry name" value="RNase III domain-like"/>
    <property type="match status" value="1"/>
</dbReference>
<feature type="binding site" evidence="15">
    <location>
        <position position="113"/>
    </location>
    <ligand>
        <name>Mg(2+)</name>
        <dbReference type="ChEBI" id="CHEBI:18420"/>
    </ligand>
</feature>
<evidence type="ECO:0000256" key="10">
    <source>
        <dbReference type="ARBA" id="ARBA00022723"/>
    </source>
</evidence>
<dbReference type="InterPro" id="IPR011907">
    <property type="entry name" value="RNase_III"/>
</dbReference>
<evidence type="ECO:0000256" key="6">
    <source>
        <dbReference type="ARBA" id="ARBA00022552"/>
    </source>
</evidence>
<protein>
    <recommendedName>
        <fullName evidence="15">Ribonuclease 3</fullName>
        <ecNumber evidence="15">3.1.26.3</ecNumber>
    </recommendedName>
    <alternativeName>
        <fullName evidence="15">Ribonuclease III</fullName>
        <shortName evidence="15">RNase III</shortName>
    </alternativeName>
</protein>
<dbReference type="GO" id="GO:0019843">
    <property type="term" value="F:rRNA binding"/>
    <property type="evidence" value="ECO:0007669"/>
    <property type="project" value="UniProtKB-KW"/>
</dbReference>
<keyword evidence="15" id="KW-0699">rRNA-binding</keyword>
<sequence>MQDVLKYRFKNVQLLRQALVHRSYVHENIQLNQSDNETLEFLGDAVLSLTVSHLLLQRFPDYNEGDLSRMRSSIVNERELAGIAAQLDLGEHLLLGKGEELTGGRQKPSLLADSLEALLAAIYLDSGLDAVMAVVKRLFHAYLDLEPEEHPLKALDKDYKTQLQEITQSRFKLTPVYYLEYEEGPDHLKTFYMSVALDDKILARGSGRSKKEAQQVAAQKAIEIIEKISGTFDDL</sequence>
<feature type="binding site" evidence="15">
    <location>
        <position position="40"/>
    </location>
    <ligand>
        <name>Mg(2+)</name>
        <dbReference type="ChEBI" id="CHEBI:18420"/>
    </ligand>
</feature>
<comment type="similarity">
    <text evidence="3">Belongs to the ribonuclease III family.</text>
</comment>
<dbReference type="GO" id="GO:0006364">
    <property type="term" value="P:rRNA processing"/>
    <property type="evidence" value="ECO:0007669"/>
    <property type="project" value="UniProtKB-UniRule"/>
</dbReference>
<dbReference type="PANTHER" id="PTHR11207:SF0">
    <property type="entry name" value="RIBONUCLEASE 3"/>
    <property type="match status" value="1"/>
</dbReference>
<comment type="subcellular location">
    <subcellularLocation>
        <location evidence="2 15">Cytoplasm</location>
    </subcellularLocation>
</comment>
<name>A0A9W6FTF1_9BACT</name>
<proteinExistence type="inferred from homology"/>
<evidence type="ECO:0000256" key="5">
    <source>
        <dbReference type="ARBA" id="ARBA00022490"/>
    </source>
</evidence>
<reference evidence="18" key="1">
    <citation type="submission" date="2022-12" db="EMBL/GenBank/DDBJ databases">
        <title>Reference genome sequencing for broad-spectrum identification of bacterial and archaeal isolates by mass spectrometry.</title>
        <authorList>
            <person name="Sekiguchi Y."/>
            <person name="Tourlousse D.M."/>
        </authorList>
    </citation>
    <scope>NUCLEOTIDE SEQUENCE</scope>
    <source>
        <strain evidence="18">ASRB1</strain>
    </source>
</reference>
<keyword evidence="7 15" id="KW-0507">mRNA processing</keyword>
<dbReference type="SMART" id="SM00535">
    <property type="entry name" value="RIBOc"/>
    <property type="match status" value="1"/>
</dbReference>
<keyword evidence="6 15" id="KW-0698">rRNA processing</keyword>
<evidence type="ECO:0000256" key="8">
    <source>
        <dbReference type="ARBA" id="ARBA00022694"/>
    </source>
</evidence>
<evidence type="ECO:0000256" key="1">
    <source>
        <dbReference type="ARBA" id="ARBA00000109"/>
    </source>
</evidence>
<dbReference type="Gene3D" id="3.30.160.20">
    <property type="match status" value="1"/>
</dbReference>
<dbReference type="AlphaFoldDB" id="A0A9W6FTF1"/>
<evidence type="ECO:0000259" key="17">
    <source>
        <dbReference type="PROSITE" id="PS50142"/>
    </source>
</evidence>
<evidence type="ECO:0000313" key="18">
    <source>
        <dbReference type="EMBL" id="GLI33740.1"/>
    </source>
</evidence>
<dbReference type="GO" id="GO:0005737">
    <property type="term" value="C:cytoplasm"/>
    <property type="evidence" value="ECO:0007669"/>
    <property type="project" value="UniProtKB-SubCell"/>
</dbReference>
<comment type="cofactor">
    <cofactor evidence="15">
        <name>Mg(2+)</name>
        <dbReference type="ChEBI" id="CHEBI:18420"/>
    </cofactor>
</comment>
<comment type="catalytic activity">
    <reaction evidence="1 15">
        <text>Endonucleolytic cleavage to 5'-phosphomonoester.</text>
        <dbReference type="EC" id="3.1.26.3"/>
    </reaction>
</comment>
<evidence type="ECO:0000256" key="12">
    <source>
        <dbReference type="ARBA" id="ARBA00022801"/>
    </source>
</evidence>
<evidence type="ECO:0000256" key="2">
    <source>
        <dbReference type="ARBA" id="ARBA00004496"/>
    </source>
</evidence>
<gene>
    <name evidence="15 18" type="primary">rnc</name>
    <name evidence="18" type="ORF">DAMNIGENAA_11730</name>
</gene>
<dbReference type="PANTHER" id="PTHR11207">
    <property type="entry name" value="RIBONUCLEASE III"/>
    <property type="match status" value="1"/>
</dbReference>
<dbReference type="InterPro" id="IPR000999">
    <property type="entry name" value="RNase_III_dom"/>
</dbReference>
<keyword evidence="10 15" id="KW-0479">Metal-binding</keyword>
<dbReference type="PROSITE" id="PS00517">
    <property type="entry name" value="RNASE_3_1"/>
    <property type="match status" value="1"/>
</dbReference>
<keyword evidence="11 15" id="KW-0255">Endonuclease</keyword>
<keyword evidence="9 15" id="KW-0540">Nuclease</keyword>
<evidence type="ECO:0000256" key="7">
    <source>
        <dbReference type="ARBA" id="ARBA00022664"/>
    </source>
</evidence>
<dbReference type="InterPro" id="IPR014720">
    <property type="entry name" value="dsRBD_dom"/>
</dbReference>
<dbReference type="Pfam" id="PF14622">
    <property type="entry name" value="Ribonucleas_3_3"/>
    <property type="match status" value="1"/>
</dbReference>
<dbReference type="Pfam" id="PF00035">
    <property type="entry name" value="dsrm"/>
    <property type="match status" value="1"/>
</dbReference>
<dbReference type="PROSITE" id="PS50137">
    <property type="entry name" value="DS_RBD"/>
    <property type="match status" value="1"/>
</dbReference>
<comment type="caution">
    <text evidence="18">The sequence shown here is derived from an EMBL/GenBank/DDBJ whole genome shotgun (WGS) entry which is preliminary data.</text>
</comment>
<dbReference type="InterPro" id="IPR036389">
    <property type="entry name" value="RNase_III_sf"/>
</dbReference>
<feature type="active site" evidence="15">
    <location>
        <position position="44"/>
    </location>
</feature>
<keyword evidence="12 15" id="KW-0378">Hydrolase</keyword>
<feature type="domain" description="DRBM" evidence="16">
    <location>
        <begin position="158"/>
        <end position="227"/>
    </location>
</feature>